<dbReference type="SMART" id="SM00257">
    <property type="entry name" value="LysM"/>
    <property type="match status" value="1"/>
</dbReference>
<dbReference type="PATRIC" id="fig|1461581.3.peg.522"/>
<dbReference type="Gene3D" id="3.10.350.10">
    <property type="entry name" value="LysM domain"/>
    <property type="match status" value="1"/>
</dbReference>
<accession>A0A078MAS4</accession>
<evidence type="ECO:0000256" key="1">
    <source>
        <dbReference type="SAM" id="MobiDB-lite"/>
    </source>
</evidence>
<proteinExistence type="predicted"/>
<dbReference type="OrthoDB" id="6172510at2"/>
<dbReference type="InterPro" id="IPR018392">
    <property type="entry name" value="LysM"/>
</dbReference>
<dbReference type="CDD" id="cd00118">
    <property type="entry name" value="LysM"/>
    <property type="match status" value="1"/>
</dbReference>
<name>A0A078MAS4_9PSED</name>
<dbReference type="EMBL" id="LK391969">
    <property type="protein sequence ID" value="CEF25622.1"/>
    <property type="molecule type" value="Genomic_DNA"/>
</dbReference>
<dbReference type="EMBL" id="LM997413">
    <property type="protein sequence ID" value="CEA01771.1"/>
    <property type="molecule type" value="Genomic_DNA"/>
</dbReference>
<reference evidence="3" key="1">
    <citation type="submission" date="2014-07" db="EMBL/GenBank/DDBJ databases">
        <authorList>
            <person name="Urmite Genomes Urmite Genomes"/>
        </authorList>
    </citation>
    <scope>NUCLEOTIDE SEQUENCE</scope>
    <source>
        <strain evidence="3">12M76_air</strain>
    </source>
</reference>
<organism evidence="3">
    <name type="scientific">Pseudomonas saudimassiliensis</name>
    <dbReference type="NCBI Taxonomy" id="1461581"/>
    <lineage>
        <taxon>Bacteria</taxon>
        <taxon>Pseudomonadati</taxon>
        <taxon>Pseudomonadota</taxon>
        <taxon>Gammaproteobacteria</taxon>
        <taxon>Pseudomonadales</taxon>
        <taxon>Pseudomonadaceae</taxon>
        <taxon>Pseudomonas</taxon>
    </lineage>
</organism>
<dbReference type="AlphaFoldDB" id="A0A078MAS4"/>
<feature type="region of interest" description="Disordered" evidence="1">
    <location>
        <begin position="211"/>
        <end position="243"/>
    </location>
</feature>
<dbReference type="PROSITE" id="PS51782">
    <property type="entry name" value="LYSM"/>
    <property type="match status" value="1"/>
</dbReference>
<dbReference type="Pfam" id="PF01476">
    <property type="entry name" value="LysM"/>
    <property type="match status" value="1"/>
</dbReference>
<dbReference type="RefSeq" id="WP_052508670.1">
    <property type="nucleotide sequence ID" value="NZ_LK391969.1"/>
</dbReference>
<dbReference type="SUPFAM" id="SSF54106">
    <property type="entry name" value="LysM domain"/>
    <property type="match status" value="1"/>
</dbReference>
<sequence>MELDNYRVVTGDTLGDIAQLHGTTVAQLLQLNPFIRDANYIQAGWNLSVPRQAAAPAAVEPTPPKAEAPASETALLELGPEAPVADSCDVTFDENAPACDSRFAGILYATQERQFWLLPEPALDAISEATSTLANRISPDKPARERQQGLDESGLLEYFLQPKLTNFLSGEDLERALHIEDQVPDIDNWYYWWSLKAQDLELPRNPFDRPHMRHPFSEENREHNRQGEAHIRQARSRQAEMESLHRERAELQQLHEEWAALQQKALAVARSEGYTYENGALFSPDALEARRRVQRYLQEREQVMRRGLNGDVIAEILAKGKALEQESRLCLQACNGQLGKLNRWRMYDLPKLAVYQDYIDSILEVADYGLAVPEYALTPNPSEGLAAGERALQVYLQAQNHQAAVTARLQKKYQDWVRATGTNAPAPAGLVDAEQREWEQLQELLDALHKQAQDNLKASPIRRHLLWDPEQFTPRPVERLVRGDFPLREASLPGAGNKIVEALSLFDLSNIGQHLKANAKEVVDDLGKAIRRIPVNDKGNFSTTTSLFQQWLESHGAIAIDDQAGNWFDKHGWFDVEQFHKHLQARSITVAQLEDAGARQAWGKNLRQMLFRADIRDNMRIFDPSPSAQLVRCLTPPQDSLHNGVTMTGPTLSLAGGLQTSVQANIGIDLAQGVVELFSIDLPSRAEAKDLMLSYLNHSGEQVQFSLGRYSMHLSALAWGYAGAAMLLSAGISLAPNHPAWGKPGLTAEERARRRGAAMKDRIDIRNGANAEFSVFAGIQAGVSLTGALNWAPPTHIAALRTLPAGRPGAHASSPDNHWLSLASLNAGVAAAVGVGATAQINLSLTGGQLVMTMKASLVAGPGIKGEYSFAISYAGVIDLINLFRRELHRNHGKPLEWVTDDAASFMSKLIALGANGLNVPMVYLMGVDTIMSLYEALTDGARGGPIAYAIVNYPNPAELAQWFVEATPAALGPMLMTLTAAPRSFSVTSTTVTQENRVRREQEEISRTQCHELQQRAIGQILEWITAAARTSEINLVHAQHQFAQACFSMNRFGVPEPNLSQTYRSNRMKLDLFMTAMRGSIIPGVKRVQERYNSNISILLAKHDSMHEYNPDDNHFWARGIGPF</sequence>
<evidence type="ECO:0000313" key="3">
    <source>
        <dbReference type="EMBL" id="CEA01771.1"/>
    </source>
</evidence>
<evidence type="ECO:0000259" key="2">
    <source>
        <dbReference type="PROSITE" id="PS51782"/>
    </source>
</evidence>
<gene>
    <name evidence="3" type="ORF">BN1049_00531</name>
</gene>
<protein>
    <submittedName>
        <fullName evidence="3">Peptidoglycan-binding LysM</fullName>
    </submittedName>
</protein>
<dbReference type="InterPro" id="IPR036779">
    <property type="entry name" value="LysM_dom_sf"/>
</dbReference>
<feature type="domain" description="LysM" evidence="2">
    <location>
        <begin position="4"/>
        <end position="49"/>
    </location>
</feature>